<gene>
    <name evidence="8" type="ORF">C0Q70_10821</name>
</gene>
<dbReference type="GO" id="GO:0003677">
    <property type="term" value="F:DNA binding"/>
    <property type="evidence" value="ECO:0007669"/>
    <property type="project" value="UniProtKB-KW"/>
</dbReference>
<keyword evidence="6" id="KW-0539">Nucleus</keyword>
<dbReference type="SUPFAM" id="SSF117773">
    <property type="entry name" value="GTF2I-like repeat"/>
    <property type="match status" value="1"/>
</dbReference>
<evidence type="ECO:0000256" key="3">
    <source>
        <dbReference type="ARBA" id="ARBA00023015"/>
    </source>
</evidence>
<keyword evidence="3" id="KW-0805">Transcription regulation</keyword>
<keyword evidence="4" id="KW-0238">DNA-binding</keyword>
<sequence>MPYFKIKEKKKPTTIVKIYNNLTGRWVTLKENKRKKKDTVSAAPSQPNTVIATSSQQPIPTTSSINVEPMAVVIAASSQQPIPTTSSIDVEPMAVGRALGKKGRNLSFPYKKHFLAPVVKVTGMPEGVEFKHPSKYTVSELKKIIANKAHIKMELIAPSVAEEPSLCAADFQQTPVVADVFMASDPPSEVVQTTLVQDMHSKEEFCKATPGIRAKNQRTGFRTLWTAEEVLIVQQHFSQELAGLKPVSRSSIESFLAQQTVVKRTSTAVGNYLLRNRKKKNRPNDQG</sequence>
<evidence type="ECO:0000256" key="2">
    <source>
        <dbReference type="ARBA" id="ARBA00022737"/>
    </source>
</evidence>
<keyword evidence="2" id="KW-0677">Repeat</keyword>
<keyword evidence="9" id="KW-1185">Reference proteome</keyword>
<evidence type="ECO:0000313" key="9">
    <source>
        <dbReference type="Proteomes" id="UP000245119"/>
    </source>
</evidence>
<dbReference type="Gene3D" id="3.90.1460.10">
    <property type="entry name" value="GTF2I-like"/>
    <property type="match status" value="1"/>
</dbReference>
<reference evidence="8 9" key="1">
    <citation type="submission" date="2018-04" db="EMBL/GenBank/DDBJ databases">
        <title>The genome of golden apple snail Pomacea canaliculata provides insight into stress tolerance and invasive adaptation.</title>
        <authorList>
            <person name="Liu C."/>
            <person name="Liu B."/>
            <person name="Ren Y."/>
            <person name="Zhang Y."/>
            <person name="Wang H."/>
            <person name="Li S."/>
            <person name="Jiang F."/>
            <person name="Yin L."/>
            <person name="Zhang G."/>
            <person name="Qian W."/>
            <person name="Fan W."/>
        </authorList>
    </citation>
    <scope>NUCLEOTIDE SEQUENCE [LARGE SCALE GENOMIC DNA]</scope>
    <source>
        <strain evidence="8">SZHN2017</strain>
        <tissue evidence="8">Muscle</tissue>
    </source>
</reference>
<keyword evidence="5" id="KW-0804">Transcription</keyword>
<accession>A0A2T7P483</accession>
<comment type="subcellular location">
    <subcellularLocation>
        <location evidence="1">Nucleus</location>
    </subcellularLocation>
</comment>
<dbReference type="InterPro" id="IPR004212">
    <property type="entry name" value="GTF2I"/>
</dbReference>
<evidence type="ECO:0000313" key="8">
    <source>
        <dbReference type="EMBL" id="PVD28234.1"/>
    </source>
</evidence>
<dbReference type="Proteomes" id="UP000245119">
    <property type="component" value="Linkage Group LG6"/>
</dbReference>
<dbReference type="GO" id="GO:0005634">
    <property type="term" value="C:nucleus"/>
    <property type="evidence" value="ECO:0007669"/>
    <property type="project" value="UniProtKB-SubCell"/>
</dbReference>
<evidence type="ECO:0000256" key="1">
    <source>
        <dbReference type="ARBA" id="ARBA00004123"/>
    </source>
</evidence>
<comment type="caution">
    <text evidence="8">The sequence shown here is derived from an EMBL/GenBank/DDBJ whole genome shotgun (WGS) entry which is preliminary data.</text>
</comment>
<dbReference type="PROSITE" id="PS51139">
    <property type="entry name" value="GTF2I"/>
    <property type="match status" value="1"/>
</dbReference>
<proteinExistence type="predicted"/>
<protein>
    <submittedName>
        <fullName evidence="8">Uncharacterized protein</fullName>
    </submittedName>
</protein>
<evidence type="ECO:0000256" key="6">
    <source>
        <dbReference type="ARBA" id="ARBA00023242"/>
    </source>
</evidence>
<dbReference type="InterPro" id="IPR036647">
    <property type="entry name" value="GTF2I-like_rpt_sf"/>
</dbReference>
<evidence type="ECO:0000256" key="4">
    <source>
        <dbReference type="ARBA" id="ARBA00023125"/>
    </source>
</evidence>
<feature type="compositionally biased region" description="Polar residues" evidence="7">
    <location>
        <begin position="42"/>
        <end position="52"/>
    </location>
</feature>
<evidence type="ECO:0000256" key="5">
    <source>
        <dbReference type="ARBA" id="ARBA00023163"/>
    </source>
</evidence>
<name>A0A2T7P483_POMCA</name>
<dbReference type="AlphaFoldDB" id="A0A2T7P483"/>
<organism evidence="8 9">
    <name type="scientific">Pomacea canaliculata</name>
    <name type="common">Golden apple snail</name>
    <dbReference type="NCBI Taxonomy" id="400727"/>
    <lineage>
        <taxon>Eukaryota</taxon>
        <taxon>Metazoa</taxon>
        <taxon>Spiralia</taxon>
        <taxon>Lophotrochozoa</taxon>
        <taxon>Mollusca</taxon>
        <taxon>Gastropoda</taxon>
        <taxon>Caenogastropoda</taxon>
        <taxon>Architaenioglossa</taxon>
        <taxon>Ampullarioidea</taxon>
        <taxon>Ampullariidae</taxon>
        <taxon>Pomacea</taxon>
    </lineage>
</organism>
<dbReference type="EMBL" id="PZQS01000006">
    <property type="protein sequence ID" value="PVD28234.1"/>
    <property type="molecule type" value="Genomic_DNA"/>
</dbReference>
<dbReference type="OrthoDB" id="5980237at2759"/>
<feature type="region of interest" description="Disordered" evidence="7">
    <location>
        <begin position="33"/>
        <end position="59"/>
    </location>
</feature>
<dbReference type="Pfam" id="PF02946">
    <property type="entry name" value="GTF2I"/>
    <property type="match status" value="1"/>
</dbReference>
<evidence type="ECO:0000256" key="7">
    <source>
        <dbReference type="SAM" id="MobiDB-lite"/>
    </source>
</evidence>